<name>A0A0W8EA10_9ZZZZ</name>
<dbReference type="AlphaFoldDB" id="A0A0W8EA10"/>
<feature type="transmembrane region" description="Helical" evidence="1">
    <location>
        <begin position="114"/>
        <end position="135"/>
    </location>
</feature>
<protein>
    <recommendedName>
        <fullName evidence="3">DUF2812 domain-containing protein</fullName>
    </recommendedName>
</protein>
<comment type="caution">
    <text evidence="2">The sequence shown here is derived from an EMBL/GenBank/DDBJ whole genome shotgun (WGS) entry which is preliminary data.</text>
</comment>
<evidence type="ECO:0008006" key="3">
    <source>
        <dbReference type="Google" id="ProtNLM"/>
    </source>
</evidence>
<dbReference type="EMBL" id="LNQE01001819">
    <property type="protein sequence ID" value="KUG05325.1"/>
    <property type="molecule type" value="Genomic_DNA"/>
</dbReference>
<dbReference type="InterPro" id="IPR021359">
    <property type="entry name" value="DUF2812"/>
</dbReference>
<sequence>MIRFKVFIDFEKEEKWLNEMGLQGYELVSCKNAFYRFRAIQPGNDIIKIDYRTFRKREDFVDYCTIFQDSGWKHVAGSFYSGTQYFKKTGDRATDDIFSDTISKAGRYNRLSNMWLYLAIAYLPILTMLILQNNIDIRAILNPKLLYYTPGLWEKTGIEFWNYFLYETPFALLRGFLWLLLPILIVLYLFFSVKIYRWGQIIKKKSDFD</sequence>
<proteinExistence type="predicted"/>
<feature type="transmembrane region" description="Helical" evidence="1">
    <location>
        <begin position="175"/>
        <end position="196"/>
    </location>
</feature>
<organism evidence="2">
    <name type="scientific">hydrocarbon metagenome</name>
    <dbReference type="NCBI Taxonomy" id="938273"/>
    <lineage>
        <taxon>unclassified sequences</taxon>
        <taxon>metagenomes</taxon>
        <taxon>ecological metagenomes</taxon>
    </lineage>
</organism>
<accession>A0A0W8EA10</accession>
<dbReference type="Pfam" id="PF11193">
    <property type="entry name" value="DUF2812"/>
    <property type="match status" value="1"/>
</dbReference>
<keyword evidence="1" id="KW-0812">Transmembrane</keyword>
<gene>
    <name evidence="2" type="ORF">ASZ90_017210</name>
</gene>
<reference evidence="2" key="1">
    <citation type="journal article" date="2015" name="Proc. Natl. Acad. Sci. U.S.A.">
        <title>Networks of energetic and metabolic interactions define dynamics in microbial communities.</title>
        <authorList>
            <person name="Embree M."/>
            <person name="Liu J.K."/>
            <person name="Al-Bassam M.M."/>
            <person name="Zengler K."/>
        </authorList>
    </citation>
    <scope>NUCLEOTIDE SEQUENCE</scope>
</reference>
<keyword evidence="1" id="KW-1133">Transmembrane helix</keyword>
<keyword evidence="1" id="KW-0472">Membrane</keyword>
<evidence type="ECO:0000313" key="2">
    <source>
        <dbReference type="EMBL" id="KUG05325.1"/>
    </source>
</evidence>
<evidence type="ECO:0000256" key="1">
    <source>
        <dbReference type="SAM" id="Phobius"/>
    </source>
</evidence>